<dbReference type="GO" id="GO:0009103">
    <property type="term" value="P:lipopolysaccharide biosynthetic process"/>
    <property type="evidence" value="ECO:0007669"/>
    <property type="project" value="UniProtKB-ARBA"/>
</dbReference>
<protein>
    <recommendedName>
        <fullName evidence="11">Glycosyltransferase RgtA/B/C/D-like domain-containing protein</fullName>
    </recommendedName>
</protein>
<feature type="transmembrane region" description="Helical" evidence="8">
    <location>
        <begin position="6"/>
        <end position="23"/>
    </location>
</feature>
<dbReference type="EMBL" id="MGGD01000015">
    <property type="protein sequence ID" value="OGM21287.1"/>
    <property type="molecule type" value="Genomic_DNA"/>
</dbReference>
<organism evidence="9 10">
    <name type="scientific">Candidatus Woesebacteria bacterium RIFCSPHIGHO2_01_FULL_38_26b</name>
    <dbReference type="NCBI Taxonomy" id="1802491"/>
    <lineage>
        <taxon>Bacteria</taxon>
        <taxon>Candidatus Woeseibacteriota</taxon>
    </lineage>
</organism>
<dbReference type="InterPro" id="IPR050297">
    <property type="entry name" value="LipidA_mod_glycosyltrf_83"/>
</dbReference>
<feature type="transmembrane region" description="Helical" evidence="8">
    <location>
        <begin position="117"/>
        <end position="135"/>
    </location>
</feature>
<evidence type="ECO:0000256" key="3">
    <source>
        <dbReference type="ARBA" id="ARBA00022676"/>
    </source>
</evidence>
<comment type="subcellular location">
    <subcellularLocation>
        <location evidence="1">Cell membrane</location>
        <topology evidence="1">Multi-pass membrane protein</topology>
    </subcellularLocation>
</comment>
<gene>
    <name evidence="9" type="ORF">A2771_03400</name>
</gene>
<evidence type="ECO:0000256" key="8">
    <source>
        <dbReference type="SAM" id="Phobius"/>
    </source>
</evidence>
<reference evidence="9 10" key="1">
    <citation type="journal article" date="2016" name="Nat. Commun.">
        <title>Thousands of microbial genomes shed light on interconnected biogeochemical processes in an aquifer system.</title>
        <authorList>
            <person name="Anantharaman K."/>
            <person name="Brown C.T."/>
            <person name="Hug L.A."/>
            <person name="Sharon I."/>
            <person name="Castelle C.J."/>
            <person name="Probst A.J."/>
            <person name="Thomas B.C."/>
            <person name="Singh A."/>
            <person name="Wilkins M.J."/>
            <person name="Karaoz U."/>
            <person name="Brodie E.L."/>
            <person name="Williams K.H."/>
            <person name="Hubbard S.S."/>
            <person name="Banfield J.F."/>
        </authorList>
    </citation>
    <scope>NUCLEOTIDE SEQUENCE [LARGE SCALE GENOMIC DNA]</scope>
</reference>
<evidence type="ECO:0000256" key="4">
    <source>
        <dbReference type="ARBA" id="ARBA00022679"/>
    </source>
</evidence>
<comment type="caution">
    <text evidence="9">The sequence shown here is derived from an EMBL/GenBank/DDBJ whole genome shotgun (WGS) entry which is preliminary data.</text>
</comment>
<dbReference type="GO" id="GO:0005886">
    <property type="term" value="C:plasma membrane"/>
    <property type="evidence" value="ECO:0007669"/>
    <property type="project" value="UniProtKB-SubCell"/>
</dbReference>
<feature type="transmembrane region" description="Helical" evidence="8">
    <location>
        <begin position="397"/>
        <end position="416"/>
    </location>
</feature>
<proteinExistence type="predicted"/>
<name>A0A1F7Y1T3_9BACT</name>
<evidence type="ECO:0000256" key="6">
    <source>
        <dbReference type="ARBA" id="ARBA00022989"/>
    </source>
</evidence>
<evidence type="ECO:0008006" key="11">
    <source>
        <dbReference type="Google" id="ProtNLM"/>
    </source>
</evidence>
<feature type="transmembrane region" description="Helical" evidence="8">
    <location>
        <begin position="147"/>
        <end position="180"/>
    </location>
</feature>
<accession>A0A1F7Y1T3</accession>
<feature type="transmembrane region" description="Helical" evidence="8">
    <location>
        <begin position="369"/>
        <end position="390"/>
    </location>
</feature>
<evidence type="ECO:0000313" key="10">
    <source>
        <dbReference type="Proteomes" id="UP000176741"/>
    </source>
</evidence>
<evidence type="ECO:0000313" key="9">
    <source>
        <dbReference type="EMBL" id="OGM21287.1"/>
    </source>
</evidence>
<keyword evidence="7 8" id="KW-0472">Membrane</keyword>
<evidence type="ECO:0000256" key="2">
    <source>
        <dbReference type="ARBA" id="ARBA00022475"/>
    </source>
</evidence>
<keyword evidence="4" id="KW-0808">Transferase</keyword>
<sequence length="417" mass="48622">MQFVGFYSSLAFVVIVILSYMDLRTTSKKLLLVFLIFFTSLVFSFNLLIDRRNDNSGYTELARSFLNGRVYLMHISKNEDYAFYNSKHYLHQGPFPALVLLPLVATFDLIGIPFYQSYFQIVLFLGTFYLIYRVAKRFGFSKEDSSYLAFAFCFASVYQSLLLISLSSFLAQIFCVFLLFLVVNEFLGRRRYFVIGVICSFVFATRFTAGLISLFFVVELVTNKEYTLRKRIVYLGQFLVPIIMVGFFLILYNYARFGNVFDFGYTKAIAPSFSEKSTSFLFNIKNIPSNFYTYFFKTLKLSFITFEIPYLQVVFPGTSFFITSPVFLHLFKLKLKNRLEKLFIFTIAIILLILLSYKFSGWIQVGPRYMLDIMPFMFILLLYSFHGLALSVRMKSLILVSSVFNFYLFLTVFLPLS</sequence>
<dbReference type="AlphaFoldDB" id="A0A1F7Y1T3"/>
<evidence type="ECO:0000256" key="7">
    <source>
        <dbReference type="ARBA" id="ARBA00023136"/>
    </source>
</evidence>
<feature type="transmembrane region" description="Helical" evidence="8">
    <location>
        <begin position="232"/>
        <end position="255"/>
    </location>
</feature>
<feature type="transmembrane region" description="Helical" evidence="8">
    <location>
        <begin position="192"/>
        <end position="220"/>
    </location>
</feature>
<keyword evidence="6 8" id="KW-1133">Transmembrane helix</keyword>
<keyword evidence="5 8" id="KW-0812">Transmembrane</keyword>
<keyword evidence="2" id="KW-1003">Cell membrane</keyword>
<evidence type="ECO:0000256" key="5">
    <source>
        <dbReference type="ARBA" id="ARBA00022692"/>
    </source>
</evidence>
<dbReference type="GO" id="GO:0016763">
    <property type="term" value="F:pentosyltransferase activity"/>
    <property type="evidence" value="ECO:0007669"/>
    <property type="project" value="TreeGrafter"/>
</dbReference>
<evidence type="ECO:0000256" key="1">
    <source>
        <dbReference type="ARBA" id="ARBA00004651"/>
    </source>
</evidence>
<feature type="transmembrane region" description="Helical" evidence="8">
    <location>
        <begin position="342"/>
        <end position="363"/>
    </location>
</feature>
<feature type="transmembrane region" description="Helical" evidence="8">
    <location>
        <begin position="30"/>
        <end position="49"/>
    </location>
</feature>
<keyword evidence="3" id="KW-0328">Glycosyltransferase</keyword>
<dbReference type="PANTHER" id="PTHR33908">
    <property type="entry name" value="MANNOSYLTRANSFERASE YKCB-RELATED"/>
    <property type="match status" value="1"/>
</dbReference>
<dbReference type="PANTHER" id="PTHR33908:SF11">
    <property type="entry name" value="MEMBRANE PROTEIN"/>
    <property type="match status" value="1"/>
</dbReference>
<feature type="transmembrane region" description="Helical" evidence="8">
    <location>
        <begin position="310"/>
        <end position="330"/>
    </location>
</feature>
<dbReference type="Proteomes" id="UP000176741">
    <property type="component" value="Unassembled WGS sequence"/>
</dbReference>